<reference evidence="2" key="1">
    <citation type="submission" date="2021-03" db="EMBL/GenBank/DDBJ databases">
        <authorList>
            <person name="Tran Van P."/>
        </authorList>
    </citation>
    <scope>NUCLEOTIDE SEQUENCE</scope>
</reference>
<dbReference type="Pfam" id="PF14765">
    <property type="entry name" value="PS-DH"/>
    <property type="match status" value="1"/>
</dbReference>
<sequence>MPVVIENVRFYQVLEITEKESLGFTLSIQKGTGDFEIFENKRPLVTGQIRIPENAAAEFSKNISVPSEDSTNLTGEDVYSELKHRGYHYSGQFKGILNAQIGNEGSTAVIEWSNDWLLFLDSLIQLAILHKGEDSQQMQLPLSFQKVIIDPSRHPVEHGKSTLSIPNQDSNLDFPVIGNLVYCESSVLDHATTEAGYV</sequence>
<feature type="domain" description="Polyketide synthase dehydratase" evidence="1">
    <location>
        <begin position="65"/>
        <end position="160"/>
    </location>
</feature>
<organism evidence="2 3">
    <name type="scientific">Timema podura</name>
    <name type="common">Walking stick</name>
    <dbReference type="NCBI Taxonomy" id="61482"/>
    <lineage>
        <taxon>Eukaryota</taxon>
        <taxon>Metazoa</taxon>
        <taxon>Ecdysozoa</taxon>
        <taxon>Arthropoda</taxon>
        <taxon>Hexapoda</taxon>
        <taxon>Insecta</taxon>
        <taxon>Pterygota</taxon>
        <taxon>Neoptera</taxon>
        <taxon>Polyneoptera</taxon>
        <taxon>Phasmatodea</taxon>
        <taxon>Timematodea</taxon>
        <taxon>Timematoidea</taxon>
        <taxon>Timematidae</taxon>
        <taxon>Timema</taxon>
    </lineage>
</organism>
<dbReference type="Proteomes" id="UP001153148">
    <property type="component" value="Unassembled WGS sequence"/>
</dbReference>
<proteinExistence type="predicted"/>
<evidence type="ECO:0000313" key="2">
    <source>
        <dbReference type="EMBL" id="CAG2067284.1"/>
    </source>
</evidence>
<dbReference type="InterPro" id="IPR042104">
    <property type="entry name" value="PKS_dehydratase_sf"/>
</dbReference>
<protein>
    <recommendedName>
        <fullName evidence="1">Polyketide synthase dehydratase domain-containing protein</fullName>
    </recommendedName>
</protein>
<dbReference type="EMBL" id="CAJPIN010066222">
    <property type="protein sequence ID" value="CAG2067284.1"/>
    <property type="molecule type" value="Genomic_DNA"/>
</dbReference>
<comment type="caution">
    <text evidence="2">The sequence shown here is derived from an EMBL/GenBank/DDBJ whole genome shotgun (WGS) entry which is preliminary data.</text>
</comment>
<dbReference type="Gene3D" id="3.10.129.110">
    <property type="entry name" value="Polyketide synthase dehydratase"/>
    <property type="match status" value="1"/>
</dbReference>
<evidence type="ECO:0000313" key="3">
    <source>
        <dbReference type="Proteomes" id="UP001153148"/>
    </source>
</evidence>
<dbReference type="InterPro" id="IPR049551">
    <property type="entry name" value="PKS_DH_C"/>
</dbReference>
<gene>
    <name evidence="2" type="ORF">TPAB3V08_LOCUS14227</name>
</gene>
<keyword evidence="3" id="KW-1185">Reference proteome</keyword>
<name>A0ABN7PIR0_TIMPD</name>
<accession>A0ABN7PIR0</accession>
<evidence type="ECO:0000259" key="1">
    <source>
        <dbReference type="Pfam" id="PF14765"/>
    </source>
</evidence>